<protein>
    <submittedName>
        <fullName evidence="1">Uncharacterized protein</fullName>
    </submittedName>
</protein>
<reference evidence="1 2" key="1">
    <citation type="journal article" date="2016" name="Mol. Biol. Evol.">
        <title>Comparative Genomics of Early-Diverging Mushroom-Forming Fungi Provides Insights into the Origins of Lignocellulose Decay Capabilities.</title>
        <authorList>
            <person name="Nagy L.G."/>
            <person name="Riley R."/>
            <person name="Tritt A."/>
            <person name="Adam C."/>
            <person name="Daum C."/>
            <person name="Floudas D."/>
            <person name="Sun H."/>
            <person name="Yadav J.S."/>
            <person name="Pangilinan J."/>
            <person name="Larsson K.H."/>
            <person name="Matsuura K."/>
            <person name="Barry K."/>
            <person name="Labutti K."/>
            <person name="Kuo R."/>
            <person name="Ohm R.A."/>
            <person name="Bhattacharya S.S."/>
            <person name="Shirouzu T."/>
            <person name="Yoshinaga Y."/>
            <person name="Martin F.M."/>
            <person name="Grigoriev I.V."/>
            <person name="Hibbett D.S."/>
        </authorList>
    </citation>
    <scope>NUCLEOTIDE SEQUENCE [LARGE SCALE GENOMIC DNA]</scope>
    <source>
        <strain evidence="1 2">HHB12029</strain>
    </source>
</reference>
<keyword evidence="2" id="KW-1185">Reference proteome</keyword>
<sequence length="70" mass="7967">MPTFRLCDVYLSRLWGLSAALSAPRFLLRLYTNPRVLQVRVQDDELAIATSSTRSIPFNPVSPMMYFTTA</sequence>
<organism evidence="1 2">
    <name type="scientific">Exidia glandulosa HHB12029</name>
    <dbReference type="NCBI Taxonomy" id="1314781"/>
    <lineage>
        <taxon>Eukaryota</taxon>
        <taxon>Fungi</taxon>
        <taxon>Dikarya</taxon>
        <taxon>Basidiomycota</taxon>
        <taxon>Agaricomycotina</taxon>
        <taxon>Agaricomycetes</taxon>
        <taxon>Auriculariales</taxon>
        <taxon>Exidiaceae</taxon>
        <taxon>Exidia</taxon>
    </lineage>
</organism>
<evidence type="ECO:0000313" key="1">
    <source>
        <dbReference type="EMBL" id="KZV77803.1"/>
    </source>
</evidence>
<accession>A0A166MA27</accession>
<evidence type="ECO:0000313" key="2">
    <source>
        <dbReference type="Proteomes" id="UP000077266"/>
    </source>
</evidence>
<name>A0A166MA27_EXIGL</name>
<dbReference type="InParanoid" id="A0A166MA27"/>
<dbReference type="Proteomes" id="UP000077266">
    <property type="component" value="Unassembled WGS sequence"/>
</dbReference>
<dbReference type="AlphaFoldDB" id="A0A166MA27"/>
<proteinExistence type="predicted"/>
<gene>
    <name evidence="1" type="ORF">EXIGLDRAFT_784786</name>
</gene>
<dbReference type="EMBL" id="KV427552">
    <property type="protein sequence ID" value="KZV77803.1"/>
    <property type="molecule type" value="Genomic_DNA"/>
</dbReference>